<evidence type="ECO:0000313" key="1">
    <source>
        <dbReference type="EMBL" id="GAQ80941.1"/>
    </source>
</evidence>
<proteinExistence type="predicted"/>
<organism evidence="1 2">
    <name type="scientific">Klebsormidium nitens</name>
    <name type="common">Green alga</name>
    <name type="synonym">Ulothrix nitens</name>
    <dbReference type="NCBI Taxonomy" id="105231"/>
    <lineage>
        <taxon>Eukaryota</taxon>
        <taxon>Viridiplantae</taxon>
        <taxon>Streptophyta</taxon>
        <taxon>Klebsormidiophyceae</taxon>
        <taxon>Klebsormidiales</taxon>
        <taxon>Klebsormidiaceae</taxon>
        <taxon>Klebsormidium</taxon>
    </lineage>
</organism>
<dbReference type="OrthoDB" id="37659at2759"/>
<protein>
    <submittedName>
        <fullName evidence="1">Uncharacterized protein</fullName>
    </submittedName>
</protein>
<dbReference type="PANTHER" id="PTHR43550:SF3">
    <property type="entry name" value="3-KETODIHYDROSPHINGOSINE REDUCTASE"/>
    <property type="match status" value="1"/>
</dbReference>
<evidence type="ECO:0000313" key="2">
    <source>
        <dbReference type="Proteomes" id="UP000054558"/>
    </source>
</evidence>
<dbReference type="AlphaFoldDB" id="A0A1Y1HVD4"/>
<dbReference type="Proteomes" id="UP000054558">
    <property type="component" value="Unassembled WGS sequence"/>
</dbReference>
<dbReference type="PANTHER" id="PTHR43550">
    <property type="entry name" value="3-KETODIHYDROSPHINGOSINE REDUCTASE"/>
    <property type="match status" value="1"/>
</dbReference>
<dbReference type="STRING" id="105231.A0A1Y1HVD4"/>
<gene>
    <name evidence="1" type="ORF">KFL_000660360</name>
</gene>
<keyword evidence="2" id="KW-1185">Reference proteome</keyword>
<sequence>MAHYNTVRQLWERRASCWQQPTMAQRERRLPQAGWPSWQYRSIFKGSTCKETGALLQAAGVYGYFPSTICAPEGNRICLDWLTMEETSPPGSCSSGDTSESAQMPLQGLQVPYVRTSPSHFGASLKERSKPELTRILSEGQYKAFAPQAVARTVLIGIKRGDFQISVGMDGWLLKNLNAASLPQPYLSQLVVESLLAGLLRIVVQFYKADWHRTIRKWHQQQKK</sequence>
<name>A0A1Y1HVD4_KLENI</name>
<reference evidence="1 2" key="1">
    <citation type="journal article" date="2014" name="Nat. Commun.">
        <title>Klebsormidium flaccidum genome reveals primary factors for plant terrestrial adaptation.</title>
        <authorList>
            <person name="Hori K."/>
            <person name="Maruyama F."/>
            <person name="Fujisawa T."/>
            <person name="Togashi T."/>
            <person name="Yamamoto N."/>
            <person name="Seo M."/>
            <person name="Sato S."/>
            <person name="Yamada T."/>
            <person name="Mori H."/>
            <person name="Tajima N."/>
            <person name="Moriyama T."/>
            <person name="Ikeuchi M."/>
            <person name="Watanabe M."/>
            <person name="Wada H."/>
            <person name="Kobayashi K."/>
            <person name="Saito M."/>
            <person name="Masuda T."/>
            <person name="Sasaki-Sekimoto Y."/>
            <person name="Mashiguchi K."/>
            <person name="Awai K."/>
            <person name="Shimojima M."/>
            <person name="Masuda S."/>
            <person name="Iwai M."/>
            <person name="Nobusawa T."/>
            <person name="Narise T."/>
            <person name="Kondo S."/>
            <person name="Saito H."/>
            <person name="Sato R."/>
            <person name="Murakawa M."/>
            <person name="Ihara Y."/>
            <person name="Oshima-Yamada Y."/>
            <person name="Ohtaka K."/>
            <person name="Satoh M."/>
            <person name="Sonobe K."/>
            <person name="Ishii M."/>
            <person name="Ohtani R."/>
            <person name="Kanamori-Sato M."/>
            <person name="Honoki R."/>
            <person name="Miyazaki D."/>
            <person name="Mochizuki H."/>
            <person name="Umetsu J."/>
            <person name="Higashi K."/>
            <person name="Shibata D."/>
            <person name="Kamiya Y."/>
            <person name="Sato N."/>
            <person name="Nakamura Y."/>
            <person name="Tabata S."/>
            <person name="Ida S."/>
            <person name="Kurokawa K."/>
            <person name="Ohta H."/>
        </authorList>
    </citation>
    <scope>NUCLEOTIDE SEQUENCE [LARGE SCALE GENOMIC DNA]</scope>
    <source>
        <strain evidence="1 2">NIES-2285</strain>
    </source>
</reference>
<dbReference type="EMBL" id="DF237015">
    <property type="protein sequence ID" value="GAQ80941.1"/>
    <property type="molecule type" value="Genomic_DNA"/>
</dbReference>
<accession>A0A1Y1HVD4</accession>